<dbReference type="GO" id="GO:0005875">
    <property type="term" value="C:microtubule associated complex"/>
    <property type="evidence" value="ECO:0007669"/>
    <property type="project" value="TreeGrafter"/>
</dbReference>
<evidence type="ECO:0000256" key="1">
    <source>
        <dbReference type="ARBA" id="ARBA00004245"/>
    </source>
</evidence>
<accession>A0AAD9IMP9</accession>
<dbReference type="Gene3D" id="3.40.850.10">
    <property type="entry name" value="Kinesin motor domain"/>
    <property type="match status" value="1"/>
</dbReference>
<dbReference type="GO" id="GO:0051231">
    <property type="term" value="P:spindle elongation"/>
    <property type="evidence" value="ECO:0007669"/>
    <property type="project" value="TreeGrafter"/>
</dbReference>
<proteinExistence type="inferred from homology"/>
<dbReference type="AlphaFoldDB" id="A0AAD9IMP9"/>
<dbReference type="InterPro" id="IPR027417">
    <property type="entry name" value="P-loop_NTPase"/>
</dbReference>
<gene>
    <name evidence="7" type="ORF">NP493_8602g00002</name>
</gene>
<dbReference type="GO" id="GO:0007052">
    <property type="term" value="P:mitotic spindle organization"/>
    <property type="evidence" value="ECO:0007669"/>
    <property type="project" value="TreeGrafter"/>
</dbReference>
<evidence type="ECO:0000256" key="2">
    <source>
        <dbReference type="ARBA" id="ARBA00022741"/>
    </source>
</evidence>
<evidence type="ECO:0000259" key="6">
    <source>
        <dbReference type="PROSITE" id="PS50067"/>
    </source>
</evidence>
<comment type="caution">
    <text evidence="7">The sequence shown here is derived from an EMBL/GenBank/DDBJ whole genome shotgun (WGS) entry which is preliminary data.</text>
</comment>
<keyword evidence="3" id="KW-0067">ATP-binding</keyword>
<reference evidence="7" key="1">
    <citation type="journal article" date="2023" name="Mol. Biol. Evol.">
        <title>Third-Generation Sequencing Reveals the Adaptive Role of the Epigenome in Three Deep-Sea Polychaetes.</title>
        <authorList>
            <person name="Perez M."/>
            <person name="Aroh O."/>
            <person name="Sun Y."/>
            <person name="Lan Y."/>
            <person name="Juniper S.K."/>
            <person name="Young C.R."/>
            <person name="Angers B."/>
            <person name="Qian P.Y."/>
        </authorList>
    </citation>
    <scope>NUCLEOTIDE SEQUENCE</scope>
    <source>
        <strain evidence="7">R07B-5</strain>
    </source>
</reference>
<sequence length="180" mass="20257">MYVSGVVEVEVKNTEEAYEIIAKGQKRRKVAHTVLNTESSRSHSVFNIRLVQAPLDSMGEEVLQDKEKFVVSQFALVDLAGSERTNRTGNYGERLREAGKGNSFTRFDFVPLSCAVGNINQTLMVLRTCIEALRDNQKNGTNKMVAYRDSRLTHLFKNYFDGEGKVRMVVCINPHAPKKG</sequence>
<dbReference type="EMBL" id="JAODUO010008592">
    <property type="protein sequence ID" value="KAK2138147.1"/>
    <property type="molecule type" value="Genomic_DNA"/>
</dbReference>
<evidence type="ECO:0000313" key="8">
    <source>
        <dbReference type="Proteomes" id="UP001209878"/>
    </source>
</evidence>
<protein>
    <recommendedName>
        <fullName evidence="6">Kinesin motor domain-containing protein</fullName>
    </recommendedName>
</protein>
<feature type="domain" description="Kinesin motor" evidence="6">
    <location>
        <begin position="1"/>
        <end position="180"/>
    </location>
</feature>
<dbReference type="InterPro" id="IPR001752">
    <property type="entry name" value="Kinesin_motor_dom"/>
</dbReference>
<dbReference type="Proteomes" id="UP001209878">
    <property type="component" value="Unassembled WGS sequence"/>
</dbReference>
<evidence type="ECO:0000256" key="4">
    <source>
        <dbReference type="ARBA" id="ARBA00023212"/>
    </source>
</evidence>
<dbReference type="GO" id="GO:0003777">
    <property type="term" value="F:microtubule motor activity"/>
    <property type="evidence" value="ECO:0007669"/>
    <property type="project" value="InterPro"/>
</dbReference>
<dbReference type="PRINTS" id="PR00380">
    <property type="entry name" value="KINESINHEAVY"/>
</dbReference>
<comment type="similarity">
    <text evidence="5">Belongs to the TRAFAC class myosin-kinesin ATPase superfamily. Kinesin family.</text>
</comment>
<evidence type="ECO:0000313" key="7">
    <source>
        <dbReference type="EMBL" id="KAK2138147.1"/>
    </source>
</evidence>
<dbReference type="Pfam" id="PF00225">
    <property type="entry name" value="Kinesin"/>
    <property type="match status" value="2"/>
</dbReference>
<comment type="subcellular location">
    <subcellularLocation>
        <location evidence="1">Cytoplasm</location>
        <location evidence="1">Cytoskeleton</location>
    </subcellularLocation>
</comment>
<dbReference type="SMART" id="SM00129">
    <property type="entry name" value="KISc"/>
    <property type="match status" value="1"/>
</dbReference>
<dbReference type="PANTHER" id="PTHR47969:SF29">
    <property type="entry name" value="KINESIN-LIKE PROTEIN"/>
    <property type="match status" value="1"/>
</dbReference>
<keyword evidence="4" id="KW-0206">Cytoskeleton</keyword>
<organism evidence="7 8">
    <name type="scientific">Ridgeia piscesae</name>
    <name type="common">Tubeworm</name>
    <dbReference type="NCBI Taxonomy" id="27915"/>
    <lineage>
        <taxon>Eukaryota</taxon>
        <taxon>Metazoa</taxon>
        <taxon>Spiralia</taxon>
        <taxon>Lophotrochozoa</taxon>
        <taxon>Annelida</taxon>
        <taxon>Polychaeta</taxon>
        <taxon>Sedentaria</taxon>
        <taxon>Canalipalpata</taxon>
        <taxon>Sabellida</taxon>
        <taxon>Siboglinidae</taxon>
        <taxon>Ridgeia</taxon>
    </lineage>
</organism>
<evidence type="ECO:0000256" key="5">
    <source>
        <dbReference type="PROSITE-ProRule" id="PRU00283"/>
    </source>
</evidence>
<dbReference type="PANTHER" id="PTHR47969">
    <property type="entry name" value="CHROMOSOME-ASSOCIATED KINESIN KIF4A-RELATED"/>
    <property type="match status" value="1"/>
</dbReference>
<dbReference type="InterPro" id="IPR027640">
    <property type="entry name" value="Kinesin-like_fam"/>
</dbReference>
<dbReference type="GO" id="GO:0008017">
    <property type="term" value="F:microtubule binding"/>
    <property type="evidence" value="ECO:0007669"/>
    <property type="project" value="InterPro"/>
</dbReference>
<dbReference type="PROSITE" id="PS50067">
    <property type="entry name" value="KINESIN_MOTOR_2"/>
    <property type="match status" value="1"/>
</dbReference>
<keyword evidence="4" id="KW-0963">Cytoplasm</keyword>
<keyword evidence="8" id="KW-1185">Reference proteome</keyword>
<dbReference type="SUPFAM" id="SSF52540">
    <property type="entry name" value="P-loop containing nucleoside triphosphate hydrolases"/>
    <property type="match status" value="1"/>
</dbReference>
<dbReference type="GO" id="GO:0005524">
    <property type="term" value="F:ATP binding"/>
    <property type="evidence" value="ECO:0007669"/>
    <property type="project" value="UniProtKB-KW"/>
</dbReference>
<dbReference type="PROSITE" id="PS00411">
    <property type="entry name" value="KINESIN_MOTOR_1"/>
    <property type="match status" value="1"/>
</dbReference>
<comment type="caution">
    <text evidence="5">Lacks conserved residue(s) required for the propagation of feature annotation.</text>
</comment>
<dbReference type="GO" id="GO:0007018">
    <property type="term" value="P:microtubule-based movement"/>
    <property type="evidence" value="ECO:0007669"/>
    <property type="project" value="InterPro"/>
</dbReference>
<evidence type="ECO:0000256" key="3">
    <source>
        <dbReference type="ARBA" id="ARBA00022840"/>
    </source>
</evidence>
<dbReference type="InterPro" id="IPR019821">
    <property type="entry name" value="Kinesin_motor_CS"/>
</dbReference>
<name>A0AAD9IMP9_RIDPI</name>
<keyword evidence="2" id="KW-0547">Nucleotide-binding</keyword>
<dbReference type="InterPro" id="IPR036961">
    <property type="entry name" value="Kinesin_motor_dom_sf"/>
</dbReference>